<dbReference type="RefSeq" id="WP_416207478.1">
    <property type="nucleotide sequence ID" value="NZ_JBBKTX010000037.1"/>
</dbReference>
<comment type="caution">
    <text evidence="1">The sequence shown here is derived from an EMBL/GenBank/DDBJ whole genome shotgun (WGS) entry which is preliminary data.</text>
</comment>
<accession>A0ABW8NNU5</accession>
<keyword evidence="2" id="KW-1185">Reference proteome</keyword>
<name>A0ABW8NNU5_9GAMM</name>
<evidence type="ECO:0008006" key="3">
    <source>
        <dbReference type="Google" id="ProtNLM"/>
    </source>
</evidence>
<gene>
    <name evidence="1" type="ORF">WG929_19860</name>
</gene>
<dbReference type="Proteomes" id="UP001620597">
    <property type="component" value="Unassembled WGS sequence"/>
</dbReference>
<evidence type="ECO:0000313" key="2">
    <source>
        <dbReference type="Proteomes" id="UP001620597"/>
    </source>
</evidence>
<reference evidence="1 2" key="1">
    <citation type="submission" date="2024-03" db="EMBL/GenBank/DDBJ databases">
        <title>High-quality draft genome sequence of Oceanobacter sp. wDCs-4.</title>
        <authorList>
            <person name="Dong C."/>
        </authorList>
    </citation>
    <scope>NUCLEOTIDE SEQUENCE [LARGE SCALE GENOMIC DNA]</scope>
    <source>
        <strain evidence="2">wDCs-4</strain>
    </source>
</reference>
<protein>
    <recommendedName>
        <fullName evidence="3">ATP-binding protein</fullName>
    </recommendedName>
</protein>
<dbReference type="InterPro" id="IPR027417">
    <property type="entry name" value="P-loop_NTPase"/>
</dbReference>
<dbReference type="SUPFAM" id="SSF52540">
    <property type="entry name" value="P-loop containing nucleoside triphosphate hydrolases"/>
    <property type="match status" value="1"/>
</dbReference>
<evidence type="ECO:0000313" key="1">
    <source>
        <dbReference type="EMBL" id="MFK4754663.1"/>
    </source>
</evidence>
<proteinExistence type="predicted"/>
<organism evidence="1 2">
    <name type="scientific">Oceanobacter antarcticus</name>
    <dbReference type="NCBI Taxonomy" id="3133425"/>
    <lineage>
        <taxon>Bacteria</taxon>
        <taxon>Pseudomonadati</taxon>
        <taxon>Pseudomonadota</taxon>
        <taxon>Gammaproteobacteria</taxon>
        <taxon>Oceanospirillales</taxon>
        <taxon>Oceanospirillaceae</taxon>
        <taxon>Oceanobacter</taxon>
    </lineage>
</organism>
<dbReference type="EMBL" id="JBBKTX010000037">
    <property type="protein sequence ID" value="MFK4754663.1"/>
    <property type="molecule type" value="Genomic_DNA"/>
</dbReference>
<sequence length="1288" mass="142185">MVIEGDFTVDTMDAWSTSRSGAWAGRGFHYQHFVSTLLLIRQWAGHDPSGYLIPEGLEDSVIEIGSRDFWLQIKSRKDGSFSRKRVENVLAEVEAKAVASRSQAAIRCAVVLEQSCADMTELDISRLFDKSSHQVFVCSFPGEECVALITDKLGVAKIIAEGLVSDLYRLVADASQANASLPFERRRKISTTEVERRIFERLEAEDPSAIERALAEGMLEPVDFTNSLSEPAFYQGVKARPGHVAAGLVIQRPGDTQLVVDALKQHRPVLLSGPSGAGKSALLWLSVNSLAGGICWYQVTPRAVVASADAIISFVRARRPSEKLPLGLVIDELGAANSDLWDVLTRELRGFPFVHFIGSIRQEDVVLVTNQADTEIIAVSLDQNLAEGVWRKLRDDNQTNWEHWAEPFEQAEGLMLEYVHLLTQGKRLSAVIEEQVRLRQLAKRDDELAIIRSASLLFTYGAEVRTHELCTILDIDPADAGRALARLLNEHLIRESRPGVLGGLHALRSQALSRVSHDEVVYLADDSLWRSLAAVTPGTMPGVIQSILSACSVEKEETVLRNLAGMLGVNPDVDVWVSILTGLGLATLERYVVTFMEILELHGVQRAQWSLASMFGCDAQIDIPDLSELEQWQTLRNAILAFRALPKLDLRRACMGYLAENSAIPASQNLEQANRLFSCLVPICGGEPVQVKVIPPDVVDNEEHDIRQIAALLSTAYLIAPDLAEQLAQALGGEQVLYDWFRAQTPWVERPVVDPQGEHGRTIRSDWYHVAEQEQSEPHETVCGICETLIALSPVAEAAASDAINPLGQPIAVGGHCPWSKNMPRQNIIAKTRVAWNVAFRQIMLARSVLISLTEYTQQMADLVTRTDKILRSFTEKWIRGKRIGNADTLEVEINDIIHKVNALAYATPAKPAPVMVTPVKDGDGDDSLGALLTGILGNLMRRLGGIPDENAKGAATFAGSLAAQAHEQRQSGIWRTHPAPPLQELQKIEERLKDLACILHEMAYDSGKVSIQTIVKNSRKGAPGKAIPSAARRCSIRAEQRLNRHFQTLERKLKDKGWNSKCWVRSLDEPDSVYWPAKEVAITVDIENLETDATYIEDSLDLGQQCLGSDWRFRVVPVINGIVLAPLAMAPSSPVPLPDLSFSDEWQTNITLPFFTSEAVAAFDGALAACMHLSGIMACRDLDNLHPDEHKVFSRALEAFKSSRDHVAAVAEGVDSEYMELACDCLDQAWNQIVEEFDERKVGRMVKEPLCMGPHLAIAGEANDQSIEIGLMRMLILEDECLRAAKN</sequence>